<feature type="domain" description="Xylanolytic transcriptional activator regulatory" evidence="8">
    <location>
        <begin position="35"/>
        <end position="156"/>
    </location>
</feature>
<sequence>MSVISPHDIVLEKQFDPPPTPRPLPDRKSAEYFVKLFFQYVNFSVPMLHEPTLRAKLDRLYSKTTLEDDGINVDRKLDKFFVNMVLSVGLLAVHKQDSPRIPIALCEQYCQTALLALEAVPFPRTVEGVQALILLAQYSYLHPAEYGGWNTIGMAL</sequence>
<keyword evidence="4" id="KW-0805">Transcription regulation</keyword>
<dbReference type="AlphaFoldDB" id="A0A9N9VVL6"/>
<dbReference type="OrthoDB" id="189997at2759"/>
<evidence type="ECO:0000256" key="1">
    <source>
        <dbReference type="ARBA" id="ARBA00004123"/>
    </source>
</evidence>
<dbReference type="GO" id="GO:0008270">
    <property type="term" value="F:zinc ion binding"/>
    <property type="evidence" value="ECO:0007669"/>
    <property type="project" value="InterPro"/>
</dbReference>
<evidence type="ECO:0000256" key="4">
    <source>
        <dbReference type="ARBA" id="ARBA00023015"/>
    </source>
</evidence>
<keyword evidence="2" id="KW-0479">Metal-binding</keyword>
<keyword evidence="3" id="KW-0862">Zinc</keyword>
<keyword evidence="6" id="KW-0804">Transcription</keyword>
<dbReference type="CDD" id="cd12148">
    <property type="entry name" value="fungal_TF_MHR"/>
    <property type="match status" value="1"/>
</dbReference>
<keyword evidence="10" id="KW-1185">Reference proteome</keyword>
<evidence type="ECO:0000256" key="3">
    <source>
        <dbReference type="ARBA" id="ARBA00022833"/>
    </source>
</evidence>
<keyword evidence="7" id="KW-0539">Nucleus</keyword>
<keyword evidence="5" id="KW-0238">DNA-binding</keyword>
<dbReference type="InterPro" id="IPR007219">
    <property type="entry name" value="XnlR_reg_dom"/>
</dbReference>
<evidence type="ECO:0000256" key="7">
    <source>
        <dbReference type="ARBA" id="ARBA00023242"/>
    </source>
</evidence>
<comment type="subcellular location">
    <subcellularLocation>
        <location evidence="1">Nucleus</location>
    </subcellularLocation>
</comment>
<organism evidence="9 10">
    <name type="scientific">Clonostachys rhizophaga</name>
    <dbReference type="NCBI Taxonomy" id="160324"/>
    <lineage>
        <taxon>Eukaryota</taxon>
        <taxon>Fungi</taxon>
        <taxon>Dikarya</taxon>
        <taxon>Ascomycota</taxon>
        <taxon>Pezizomycotina</taxon>
        <taxon>Sordariomycetes</taxon>
        <taxon>Hypocreomycetidae</taxon>
        <taxon>Hypocreales</taxon>
        <taxon>Bionectriaceae</taxon>
        <taxon>Clonostachys</taxon>
    </lineage>
</organism>
<evidence type="ECO:0000256" key="6">
    <source>
        <dbReference type="ARBA" id="ARBA00023163"/>
    </source>
</evidence>
<dbReference type="GO" id="GO:0005634">
    <property type="term" value="C:nucleus"/>
    <property type="evidence" value="ECO:0007669"/>
    <property type="project" value="UniProtKB-SubCell"/>
</dbReference>
<accession>A0A9N9VVL6</accession>
<comment type="caution">
    <text evidence="9">The sequence shown here is derived from an EMBL/GenBank/DDBJ whole genome shotgun (WGS) entry which is preliminary data.</text>
</comment>
<dbReference type="GO" id="GO:0006351">
    <property type="term" value="P:DNA-templated transcription"/>
    <property type="evidence" value="ECO:0007669"/>
    <property type="project" value="InterPro"/>
</dbReference>
<gene>
    <name evidence="9" type="ORF">CRHIZ90672A_00009420</name>
</gene>
<dbReference type="PANTHER" id="PTHR47782">
    <property type="entry name" value="ZN(II)2CYS6 TRANSCRIPTION FACTOR (EUROFUNG)-RELATED"/>
    <property type="match status" value="1"/>
</dbReference>
<dbReference type="GO" id="GO:0043565">
    <property type="term" value="F:sequence-specific DNA binding"/>
    <property type="evidence" value="ECO:0007669"/>
    <property type="project" value="TreeGrafter"/>
</dbReference>
<reference evidence="9" key="1">
    <citation type="submission" date="2021-10" db="EMBL/GenBank/DDBJ databases">
        <authorList>
            <person name="Piombo E."/>
        </authorList>
    </citation>
    <scope>NUCLEOTIDE SEQUENCE</scope>
</reference>
<evidence type="ECO:0000259" key="8">
    <source>
        <dbReference type="Pfam" id="PF04082"/>
    </source>
</evidence>
<dbReference type="PANTHER" id="PTHR47782:SF12">
    <property type="entry name" value="ZN(II)2CYS6 TRANSCRIPTION FACTOR (EUROFUNG)"/>
    <property type="match status" value="1"/>
</dbReference>
<evidence type="ECO:0000256" key="5">
    <source>
        <dbReference type="ARBA" id="ARBA00023125"/>
    </source>
</evidence>
<dbReference type="InterPro" id="IPR052202">
    <property type="entry name" value="Yeast_MetPath_Reg"/>
</dbReference>
<proteinExistence type="predicted"/>
<dbReference type="EMBL" id="CABFNQ020000750">
    <property type="protein sequence ID" value="CAH0034756.1"/>
    <property type="molecule type" value="Genomic_DNA"/>
</dbReference>
<name>A0A9N9VVL6_9HYPO</name>
<dbReference type="Proteomes" id="UP000696573">
    <property type="component" value="Unassembled WGS sequence"/>
</dbReference>
<evidence type="ECO:0000313" key="10">
    <source>
        <dbReference type="Proteomes" id="UP000696573"/>
    </source>
</evidence>
<dbReference type="GO" id="GO:0000981">
    <property type="term" value="F:DNA-binding transcription factor activity, RNA polymerase II-specific"/>
    <property type="evidence" value="ECO:0007669"/>
    <property type="project" value="TreeGrafter"/>
</dbReference>
<evidence type="ECO:0000313" key="9">
    <source>
        <dbReference type="EMBL" id="CAH0034756.1"/>
    </source>
</evidence>
<protein>
    <recommendedName>
        <fullName evidence="8">Xylanolytic transcriptional activator regulatory domain-containing protein</fullName>
    </recommendedName>
</protein>
<dbReference type="GO" id="GO:0045944">
    <property type="term" value="P:positive regulation of transcription by RNA polymerase II"/>
    <property type="evidence" value="ECO:0007669"/>
    <property type="project" value="TreeGrafter"/>
</dbReference>
<evidence type="ECO:0000256" key="2">
    <source>
        <dbReference type="ARBA" id="ARBA00022723"/>
    </source>
</evidence>
<dbReference type="Pfam" id="PF04082">
    <property type="entry name" value="Fungal_trans"/>
    <property type="match status" value="1"/>
</dbReference>